<dbReference type="InterPro" id="IPR002882">
    <property type="entry name" value="CofD"/>
</dbReference>
<dbReference type="Gene3D" id="3.40.50.10680">
    <property type="entry name" value="CofD-like domains"/>
    <property type="match status" value="1"/>
</dbReference>
<keyword evidence="3" id="KW-0812">Transmembrane</keyword>
<dbReference type="GO" id="GO:0043743">
    <property type="term" value="F:LPPG:FO 2-phospho-L-lactate transferase activity"/>
    <property type="evidence" value="ECO:0007669"/>
    <property type="project" value="InterPro"/>
</dbReference>
<organism evidence="4 5">
    <name type="scientific">Acetohalobium arabaticum (strain ATCC 49924 / DSM 5501 / Z-7288)</name>
    <dbReference type="NCBI Taxonomy" id="574087"/>
    <lineage>
        <taxon>Bacteria</taxon>
        <taxon>Bacillati</taxon>
        <taxon>Bacillota</taxon>
        <taxon>Clostridia</taxon>
        <taxon>Halanaerobiales</taxon>
        <taxon>Halobacteroidaceae</taxon>
        <taxon>Acetohalobium</taxon>
    </lineage>
</organism>
<name>D9QU74_ACEAZ</name>
<evidence type="ECO:0000256" key="3">
    <source>
        <dbReference type="SAM" id="Phobius"/>
    </source>
</evidence>
<dbReference type="InterPro" id="IPR038136">
    <property type="entry name" value="CofD-like_dom_sf"/>
</dbReference>
<keyword evidence="3" id="KW-0472">Membrane</keyword>
<dbReference type="PANTHER" id="PTHR30135">
    <property type="entry name" value="UNCHARACTERIZED PROTEIN YVCK-RELATED"/>
    <property type="match status" value="1"/>
</dbReference>
<evidence type="ECO:0000313" key="5">
    <source>
        <dbReference type="Proteomes" id="UP000001661"/>
    </source>
</evidence>
<protein>
    <recommendedName>
        <fullName evidence="2">Putative gluconeogenesis factor</fullName>
    </recommendedName>
</protein>
<dbReference type="NCBIfam" id="TIGR01826">
    <property type="entry name" value="CofD_related"/>
    <property type="match status" value="1"/>
</dbReference>
<dbReference type="CDD" id="cd07187">
    <property type="entry name" value="YvcK_like"/>
    <property type="match status" value="1"/>
</dbReference>
<keyword evidence="3" id="KW-1133">Transmembrane helix</keyword>
<keyword evidence="1 2" id="KW-0963">Cytoplasm</keyword>
<gene>
    <name evidence="4" type="ordered locus">Acear_0318</name>
</gene>
<evidence type="ECO:0000256" key="2">
    <source>
        <dbReference type="HAMAP-Rule" id="MF_00973"/>
    </source>
</evidence>
<reference evidence="4 5" key="1">
    <citation type="journal article" date="2010" name="Stand. Genomic Sci.">
        <title>Complete genome sequence of Acetohalobium arabaticum type strain (Z-7288).</title>
        <authorList>
            <person name="Sikorski J."/>
            <person name="Lapidus A."/>
            <person name="Chertkov O."/>
            <person name="Lucas S."/>
            <person name="Copeland A."/>
            <person name="Glavina Del Rio T."/>
            <person name="Nolan M."/>
            <person name="Tice H."/>
            <person name="Cheng J.F."/>
            <person name="Han C."/>
            <person name="Brambilla E."/>
            <person name="Pitluck S."/>
            <person name="Liolios K."/>
            <person name="Ivanova N."/>
            <person name="Mavromatis K."/>
            <person name="Mikhailova N."/>
            <person name="Pati A."/>
            <person name="Bruce D."/>
            <person name="Detter C."/>
            <person name="Tapia R."/>
            <person name="Goodwin L."/>
            <person name="Chen A."/>
            <person name="Palaniappan K."/>
            <person name="Land M."/>
            <person name="Hauser L."/>
            <person name="Chang Y.J."/>
            <person name="Jeffries C.D."/>
            <person name="Rohde M."/>
            <person name="Goker M."/>
            <person name="Spring S."/>
            <person name="Woyke T."/>
            <person name="Bristow J."/>
            <person name="Eisen J.A."/>
            <person name="Markowitz V."/>
            <person name="Hugenholtz P."/>
            <person name="Kyrpides N.C."/>
            <person name="Klenk H.P."/>
        </authorList>
    </citation>
    <scope>NUCLEOTIDE SEQUENCE [LARGE SCALE GENOMIC DNA]</scope>
    <source>
        <strain evidence="5">ATCC 49924 / DSM 5501 / Z-7288</strain>
    </source>
</reference>
<proteinExistence type="inferred from homology"/>
<feature type="transmembrane region" description="Helical" evidence="3">
    <location>
        <begin position="64"/>
        <end position="85"/>
    </location>
</feature>
<dbReference type="SUPFAM" id="SSF142338">
    <property type="entry name" value="CofD-like"/>
    <property type="match status" value="1"/>
</dbReference>
<comment type="subcellular location">
    <subcellularLocation>
        <location evidence="2">Cytoplasm</location>
    </subcellularLocation>
</comment>
<keyword evidence="5" id="KW-1185">Reference proteome</keyword>
<comment type="similarity">
    <text evidence="2">Belongs to the gluconeogenesis factor family.</text>
</comment>
<dbReference type="eggNOG" id="COG0391">
    <property type="taxonomic scope" value="Bacteria"/>
</dbReference>
<feature type="transmembrane region" description="Helical" evidence="3">
    <location>
        <begin position="20"/>
        <end position="44"/>
    </location>
</feature>
<dbReference type="Proteomes" id="UP000001661">
    <property type="component" value="Chromosome"/>
</dbReference>
<dbReference type="GO" id="GO:0005737">
    <property type="term" value="C:cytoplasm"/>
    <property type="evidence" value="ECO:0007669"/>
    <property type="project" value="UniProtKB-SubCell"/>
</dbReference>
<dbReference type="InterPro" id="IPR010119">
    <property type="entry name" value="Gluconeogen_factor"/>
</dbReference>
<dbReference type="Pfam" id="PF01933">
    <property type="entry name" value="CofD"/>
    <property type="match status" value="1"/>
</dbReference>
<dbReference type="PANTHER" id="PTHR30135:SF3">
    <property type="entry name" value="GLUCONEOGENESIS FACTOR-RELATED"/>
    <property type="match status" value="1"/>
</dbReference>
<sequence length="451" mass="49923">MIKVKLFKWLYPGLKIKRWLILSIIGILMISIGLTVMLGFEFLGLLEGKLLTFIYSLTGRFSEWINIISGLVIMGLGIVFVTYGITKMINSIIEALLPENEEELVELIYQQRHLKRGPEIVVIGGGTGLPTMLRGIKEFTSNITAVVTVADDGGSSGVLRDELNILPPGDIRNCLVALANTEELMERLFQYRFDTGEELGGHSFGNLFIATLSKVLGDFEKAVKKSSKVLAIKGQVLPSTLEDVVLSAETEEGSIIEGESNISKTDGNIKEVFLKPKDCSSLPEVIEAIEEADAVVLGPGSLYTSVIPNLLVSDLTEAIKESEALKIYNCNIMTQPGETTGYTVSDHVQALYDHAGSEIVDYVLVNNEQIPAELLAKYEEEGASPVEIDSRELEKLNINLVEAPLLNKEDLVRHNSYKLAEVIIKLIIKFKEEADQSSLIDLYLRDKYRKR</sequence>
<dbReference type="RefSeq" id="WP_013277313.1">
    <property type="nucleotide sequence ID" value="NC_014378.1"/>
</dbReference>
<dbReference type="GO" id="GO:0008360">
    <property type="term" value="P:regulation of cell shape"/>
    <property type="evidence" value="ECO:0007669"/>
    <property type="project" value="UniProtKB-UniRule"/>
</dbReference>
<dbReference type="HOGENOM" id="CLU_044041_0_0_9"/>
<dbReference type="EMBL" id="CP002105">
    <property type="protein sequence ID" value="ADL11867.1"/>
    <property type="molecule type" value="Genomic_DNA"/>
</dbReference>
<dbReference type="STRING" id="574087.Acear_0318"/>
<dbReference type="AlphaFoldDB" id="D9QU74"/>
<accession>D9QU74</accession>
<dbReference type="KEGG" id="aar:Acear_0318"/>
<comment type="function">
    <text evidence="2">Required for morphogenesis under gluconeogenic growth conditions.</text>
</comment>
<evidence type="ECO:0000313" key="4">
    <source>
        <dbReference type="EMBL" id="ADL11867.1"/>
    </source>
</evidence>
<evidence type="ECO:0000256" key="1">
    <source>
        <dbReference type="ARBA" id="ARBA00022490"/>
    </source>
</evidence>
<dbReference type="HAMAP" id="MF_00973">
    <property type="entry name" value="Gluconeogen_factor"/>
    <property type="match status" value="1"/>
</dbReference>